<dbReference type="Pfam" id="PF03176">
    <property type="entry name" value="MMPL"/>
    <property type="match status" value="2"/>
</dbReference>
<keyword evidence="6 8" id="KW-0472">Membrane</keyword>
<feature type="transmembrane region" description="Helical" evidence="8">
    <location>
        <begin position="250"/>
        <end position="269"/>
    </location>
</feature>
<evidence type="ECO:0000256" key="4">
    <source>
        <dbReference type="ARBA" id="ARBA00022692"/>
    </source>
</evidence>
<dbReference type="EMBL" id="OY726397">
    <property type="protein sequence ID" value="CAJ1509974.1"/>
    <property type="molecule type" value="Genomic_DNA"/>
</dbReference>
<feature type="transmembrane region" description="Helical" evidence="8">
    <location>
        <begin position="290"/>
        <end position="311"/>
    </location>
</feature>
<dbReference type="InterPro" id="IPR004869">
    <property type="entry name" value="MMPL_dom"/>
</dbReference>
<evidence type="ECO:0000256" key="6">
    <source>
        <dbReference type="ARBA" id="ARBA00023136"/>
    </source>
</evidence>
<evidence type="ECO:0000259" key="9">
    <source>
        <dbReference type="Pfam" id="PF03176"/>
    </source>
</evidence>
<feature type="transmembrane region" description="Helical" evidence="8">
    <location>
        <begin position="677"/>
        <end position="696"/>
    </location>
</feature>
<evidence type="ECO:0000256" key="1">
    <source>
        <dbReference type="ARBA" id="ARBA00004651"/>
    </source>
</evidence>
<feature type="transmembrane region" description="Helical" evidence="8">
    <location>
        <begin position="196"/>
        <end position="217"/>
    </location>
</feature>
<dbReference type="SUPFAM" id="SSF82866">
    <property type="entry name" value="Multidrug efflux transporter AcrB transmembrane domain"/>
    <property type="match status" value="2"/>
</dbReference>
<feature type="region of interest" description="Disordered" evidence="7">
    <location>
        <begin position="762"/>
        <end position="844"/>
    </location>
</feature>
<evidence type="ECO:0000313" key="11">
    <source>
        <dbReference type="Proteomes" id="UP001190465"/>
    </source>
</evidence>
<feature type="compositionally biased region" description="Low complexity" evidence="7">
    <location>
        <begin position="862"/>
        <end position="873"/>
    </location>
</feature>
<feature type="compositionally biased region" description="Basic and acidic residues" evidence="7">
    <location>
        <begin position="783"/>
        <end position="792"/>
    </location>
</feature>
<comment type="subcellular location">
    <subcellularLocation>
        <location evidence="1">Cell membrane</location>
        <topology evidence="1">Multi-pass membrane protein</topology>
    </subcellularLocation>
</comment>
<feature type="region of interest" description="Disordered" evidence="7">
    <location>
        <begin position="859"/>
        <end position="998"/>
    </location>
</feature>
<dbReference type="PANTHER" id="PTHR33406">
    <property type="entry name" value="MEMBRANE PROTEIN MJ1562-RELATED"/>
    <property type="match status" value="1"/>
</dbReference>
<reference evidence="10 11" key="1">
    <citation type="submission" date="2023-08" db="EMBL/GenBank/DDBJ databases">
        <authorList>
            <person name="Folkvardsen B D."/>
            <person name="Norman A."/>
        </authorList>
    </citation>
    <scope>NUCLEOTIDE SEQUENCE [LARGE SCALE GENOMIC DNA]</scope>
    <source>
        <strain evidence="10 11">Mu0053</strain>
    </source>
</reference>
<evidence type="ECO:0000256" key="2">
    <source>
        <dbReference type="ARBA" id="ARBA00010157"/>
    </source>
</evidence>
<evidence type="ECO:0000313" key="10">
    <source>
        <dbReference type="EMBL" id="CAJ1509974.1"/>
    </source>
</evidence>
<sequence>MFAWWGRTVFKYRFIVIAVMVSLCIGGGIFGMSLGNHVTQSGFYDDGSESVQASVLADDVYGRDRLSHIVAILDAPEGKKVNDPAWSKKVGEELDKVAEDHPDQVLMWRGYLTDPSQDPLTSPAAEIFNTEDGTRTFIIMPLKGDNDDEILNNYKDHVKADLEQVDDGNIELAGLQPLANELTGTIAEDQKRAEVLALPLVAVVLFFVFGGVIAAFLPAMVGGLAIAGSMGILMLVAQFGPVHYFAQPVVTLIGLGIAIDYGLFVVSRFREELAEGYKTEAAVRRTMMTAGRTVVFSAVLIVASLAGLLLFPQGFLKSLTYAGMSSVMLAAILSVTVLPAILAILGPNVDAFGVRTLLRVPFLRNWGFSRAIIEWLAEKTQKTKTREEVEKGFWGKLANRVMKRPLLFAVPIIILMILLIVPLGKLALGGISEKYLPPDNPVRMAQEDFDRTFPGFRTEQLTLVIQNATPDQIEQIATRAAQIPGFSSDEWAERAVAPDVDNPNVTQEKTDPNVTVLQNGLEVRNDAAKKMEELRSISLPKDVTMWVGGVPALEQDSIASLFHKLPLMILILLSTTTVLMFLVFGSVVLPIKAAVMSALTLGSTLGILTWIFVDGHGSGILNFTPTPLTAPVIGLIIAVVYGLCTDYEVFLVSRMVEARERGMSTTEAIRIGTATTGRLITAAALVLAVVAGAFVFSDLVMMKYLAFGLLFALLLDATVIRMFLVPAVMKMLGDDCWWAPRWMKRWQNKIGLGEMHLPDERKHMVNPEPEDDPALVGAGASVPDRRPPHDPTHPAAEGATRSRSEARTRALPEAPNAGTSRIPTPQHGPGPEPSAAESEAPTTRFASARNAMRNAVTSAIHTGGAATQRQPQAPAGPTPPPATGEREIESWLGELRGRPGTAGQPPQPSTPSTDPTRAMPPRGRGEASPTDATTAIPVQRPDEDEPATRAIPVSKPRPSDTDAATQKLNAPSEDDKKPPRRGGGLSAADLLRREGRQL</sequence>
<feature type="domain" description="Membrane transport protein MMPL" evidence="9">
    <location>
        <begin position="47"/>
        <end position="364"/>
    </location>
</feature>
<feature type="transmembrane region" description="Helical" evidence="8">
    <location>
        <begin position="323"/>
        <end position="345"/>
    </location>
</feature>
<feature type="domain" description="Membrane transport protein MMPL" evidence="9">
    <location>
        <begin position="435"/>
        <end position="741"/>
    </location>
</feature>
<evidence type="ECO:0000256" key="8">
    <source>
        <dbReference type="SAM" id="Phobius"/>
    </source>
</evidence>
<evidence type="ECO:0000256" key="7">
    <source>
        <dbReference type="SAM" id="MobiDB-lite"/>
    </source>
</evidence>
<keyword evidence="4 8" id="KW-0812">Transmembrane</keyword>
<name>A0ABM9M4D4_9MYCO</name>
<feature type="compositionally biased region" description="Basic and acidic residues" evidence="7">
    <location>
        <begin position="800"/>
        <end position="810"/>
    </location>
</feature>
<keyword evidence="5 8" id="KW-1133">Transmembrane helix</keyword>
<accession>A0ABM9M4D4</accession>
<evidence type="ECO:0000256" key="3">
    <source>
        <dbReference type="ARBA" id="ARBA00022475"/>
    </source>
</evidence>
<protein>
    <submittedName>
        <fullName evidence="10">MMPL family transporter</fullName>
    </submittedName>
</protein>
<feature type="transmembrane region" description="Helical" evidence="8">
    <location>
        <begin position="224"/>
        <end position="244"/>
    </location>
</feature>
<feature type="transmembrane region" description="Helical" evidence="8">
    <location>
        <begin position="594"/>
        <end position="613"/>
    </location>
</feature>
<keyword evidence="3" id="KW-1003">Cell membrane</keyword>
<proteinExistence type="inferred from homology"/>
<dbReference type="Gene3D" id="1.20.1640.10">
    <property type="entry name" value="Multidrug efflux transporter AcrB transmembrane domain"/>
    <property type="match status" value="2"/>
</dbReference>
<keyword evidence="11" id="KW-1185">Reference proteome</keyword>
<comment type="similarity">
    <text evidence="2">Belongs to the resistance-nodulation-cell division (RND) (TC 2.A.6) family. MmpL subfamily.</text>
</comment>
<feature type="compositionally biased region" description="Low complexity" evidence="7">
    <location>
        <begin position="899"/>
        <end position="916"/>
    </location>
</feature>
<feature type="transmembrane region" description="Helical" evidence="8">
    <location>
        <begin position="12"/>
        <end position="34"/>
    </location>
</feature>
<feature type="transmembrane region" description="Helical" evidence="8">
    <location>
        <begin position="702"/>
        <end position="724"/>
    </location>
</feature>
<dbReference type="InterPro" id="IPR050545">
    <property type="entry name" value="Mycobact_MmpL"/>
</dbReference>
<dbReference type="PANTHER" id="PTHR33406:SF11">
    <property type="entry name" value="MEMBRANE PROTEIN SCO6666-RELATED"/>
    <property type="match status" value="1"/>
</dbReference>
<evidence type="ECO:0000256" key="5">
    <source>
        <dbReference type="ARBA" id="ARBA00022989"/>
    </source>
</evidence>
<gene>
    <name evidence="10" type="ORF">MU0053_004379</name>
</gene>
<dbReference type="RefSeq" id="WP_308479677.1">
    <property type="nucleotide sequence ID" value="NZ_OY726397.1"/>
</dbReference>
<organism evidence="10 11">
    <name type="scientific">[Mycobacterium] burgundiense</name>
    <dbReference type="NCBI Taxonomy" id="3064286"/>
    <lineage>
        <taxon>Bacteria</taxon>
        <taxon>Bacillati</taxon>
        <taxon>Actinomycetota</taxon>
        <taxon>Actinomycetes</taxon>
        <taxon>Mycobacteriales</taxon>
        <taxon>Mycobacteriaceae</taxon>
        <taxon>Mycolicibacterium</taxon>
    </lineage>
</organism>
<feature type="transmembrane region" description="Helical" evidence="8">
    <location>
        <begin position="406"/>
        <end position="428"/>
    </location>
</feature>
<feature type="transmembrane region" description="Helical" evidence="8">
    <location>
        <begin position="567"/>
        <end position="587"/>
    </location>
</feature>
<dbReference type="Proteomes" id="UP001190465">
    <property type="component" value="Chromosome"/>
</dbReference>
<feature type="transmembrane region" description="Helical" evidence="8">
    <location>
        <begin position="633"/>
        <end position="656"/>
    </location>
</feature>